<evidence type="ECO:0000313" key="5">
    <source>
        <dbReference type="EMBL" id="OGF12975.1"/>
    </source>
</evidence>
<evidence type="ECO:0000256" key="4">
    <source>
        <dbReference type="RuleBase" id="RU000559"/>
    </source>
</evidence>
<keyword evidence="2 5" id="KW-0689">Ribosomal protein</keyword>
<dbReference type="GO" id="GO:0003735">
    <property type="term" value="F:structural constituent of ribosome"/>
    <property type="evidence" value="ECO:0007669"/>
    <property type="project" value="InterPro"/>
</dbReference>
<evidence type="ECO:0000256" key="2">
    <source>
        <dbReference type="ARBA" id="ARBA00022980"/>
    </source>
</evidence>
<dbReference type="Proteomes" id="UP000177230">
    <property type="component" value="Unassembled WGS sequence"/>
</dbReference>
<dbReference type="PROSITE" id="PS01015">
    <property type="entry name" value="RIBOSOMAL_L19"/>
    <property type="match status" value="1"/>
</dbReference>
<dbReference type="SUPFAM" id="SSF50104">
    <property type="entry name" value="Translation proteins SH3-like domain"/>
    <property type="match status" value="1"/>
</dbReference>
<dbReference type="PIRSF" id="PIRSF002191">
    <property type="entry name" value="Ribosomal_L19"/>
    <property type="match status" value="1"/>
</dbReference>
<dbReference type="PRINTS" id="PR00061">
    <property type="entry name" value="RIBOSOMALL19"/>
</dbReference>
<dbReference type="FunFam" id="2.30.30.790:FF:000001">
    <property type="entry name" value="50S ribosomal protein L19"/>
    <property type="match status" value="1"/>
</dbReference>
<keyword evidence="3 4" id="KW-0687">Ribonucleoprotein</keyword>
<comment type="function">
    <text evidence="4">This protein is located at the 30S-50S ribosomal subunit interface and may play a role in the structure and function of the aminoacyl-tRNA binding site.</text>
</comment>
<organism evidence="5 6">
    <name type="scientific">Candidatus Edwardsbacteria bacterium GWF2_54_11</name>
    <dbReference type="NCBI Taxonomy" id="1817851"/>
    <lineage>
        <taxon>Bacteria</taxon>
        <taxon>Candidatus Edwardsiibacteriota</taxon>
    </lineage>
</organism>
<dbReference type="InterPro" id="IPR018257">
    <property type="entry name" value="Ribosomal_bL19_CS"/>
</dbReference>
<dbReference type="PANTHER" id="PTHR15680:SF9">
    <property type="entry name" value="LARGE RIBOSOMAL SUBUNIT PROTEIN BL19M"/>
    <property type="match status" value="1"/>
</dbReference>
<reference evidence="5 6" key="1">
    <citation type="journal article" date="2016" name="Nat. Commun.">
        <title>Thousands of microbial genomes shed light on interconnected biogeochemical processes in an aquifer system.</title>
        <authorList>
            <person name="Anantharaman K."/>
            <person name="Brown C.T."/>
            <person name="Hug L.A."/>
            <person name="Sharon I."/>
            <person name="Castelle C.J."/>
            <person name="Probst A.J."/>
            <person name="Thomas B.C."/>
            <person name="Singh A."/>
            <person name="Wilkins M.J."/>
            <person name="Karaoz U."/>
            <person name="Brodie E.L."/>
            <person name="Williams K.H."/>
            <person name="Hubbard S.S."/>
            <person name="Banfield J.F."/>
        </authorList>
    </citation>
    <scope>NUCLEOTIDE SEQUENCE [LARGE SCALE GENOMIC DNA]</scope>
</reference>
<evidence type="ECO:0000256" key="1">
    <source>
        <dbReference type="ARBA" id="ARBA00005781"/>
    </source>
</evidence>
<dbReference type="InterPro" id="IPR038657">
    <property type="entry name" value="Ribosomal_bL19_sf"/>
</dbReference>
<comment type="caution">
    <text evidence="5">The sequence shown here is derived from an EMBL/GenBank/DDBJ whole genome shotgun (WGS) entry which is preliminary data.</text>
</comment>
<proteinExistence type="inferred from homology"/>
<dbReference type="NCBIfam" id="TIGR01024">
    <property type="entry name" value="rplS_bact"/>
    <property type="match status" value="1"/>
</dbReference>
<dbReference type="Gene3D" id="2.30.30.790">
    <property type="match status" value="1"/>
</dbReference>
<dbReference type="GO" id="GO:0006412">
    <property type="term" value="P:translation"/>
    <property type="evidence" value="ECO:0007669"/>
    <property type="project" value="InterPro"/>
</dbReference>
<evidence type="ECO:0000256" key="3">
    <source>
        <dbReference type="ARBA" id="ARBA00023274"/>
    </source>
</evidence>
<protein>
    <recommendedName>
        <fullName evidence="4">50S ribosomal protein L19</fullName>
    </recommendedName>
</protein>
<comment type="similarity">
    <text evidence="1 4">Belongs to the bacterial ribosomal protein bL19 family.</text>
</comment>
<evidence type="ECO:0000313" key="6">
    <source>
        <dbReference type="Proteomes" id="UP000177230"/>
    </source>
</evidence>
<dbReference type="InterPro" id="IPR001857">
    <property type="entry name" value="Ribosomal_bL19"/>
</dbReference>
<dbReference type="HAMAP" id="MF_00402">
    <property type="entry name" value="Ribosomal_bL19"/>
    <property type="match status" value="1"/>
</dbReference>
<sequence>MNKQAVIKSIEAEQTKSDLQEFRAGDTVKVQVRVIEGDKERLQAFQGVVIQKRGRGIGASFTVRKISGGVGVERIFPLHSPNIAAVDVVKRGDVRRAKLFYLRKL</sequence>
<dbReference type="InterPro" id="IPR008991">
    <property type="entry name" value="Translation_prot_SH3-like_sf"/>
</dbReference>
<dbReference type="Pfam" id="PF01245">
    <property type="entry name" value="Ribosomal_L19"/>
    <property type="match status" value="1"/>
</dbReference>
<accession>A0A1F5REU5</accession>
<gene>
    <name evidence="5" type="ORF">A2024_01735</name>
</gene>
<dbReference type="AlphaFoldDB" id="A0A1F5REU5"/>
<dbReference type="PANTHER" id="PTHR15680">
    <property type="entry name" value="RIBOSOMAL PROTEIN L19"/>
    <property type="match status" value="1"/>
</dbReference>
<feature type="non-terminal residue" evidence="5">
    <location>
        <position position="105"/>
    </location>
</feature>
<name>A0A1F5REU5_9BACT</name>
<dbReference type="GO" id="GO:0022625">
    <property type="term" value="C:cytosolic large ribosomal subunit"/>
    <property type="evidence" value="ECO:0007669"/>
    <property type="project" value="TreeGrafter"/>
</dbReference>
<dbReference type="EMBL" id="MFFM01000027">
    <property type="protein sequence ID" value="OGF12975.1"/>
    <property type="molecule type" value="Genomic_DNA"/>
</dbReference>